<organism evidence="1 2">
    <name type="scientific">Spironucleus salmonicida</name>
    <dbReference type="NCBI Taxonomy" id="348837"/>
    <lineage>
        <taxon>Eukaryota</taxon>
        <taxon>Metamonada</taxon>
        <taxon>Diplomonadida</taxon>
        <taxon>Hexamitidae</taxon>
        <taxon>Hexamitinae</taxon>
        <taxon>Spironucleus</taxon>
    </lineage>
</organism>
<accession>A0A9P8S244</accession>
<protein>
    <submittedName>
        <fullName evidence="1">Uncharacterized protein</fullName>
    </submittedName>
</protein>
<evidence type="ECO:0000313" key="1">
    <source>
        <dbReference type="EMBL" id="KAH0577924.1"/>
    </source>
</evidence>
<dbReference type="KEGG" id="ssao:94295301"/>
<gene>
    <name evidence="1" type="ORF">SS50377_21278</name>
</gene>
<comment type="caution">
    <text evidence="1">The sequence shown here is derived from an EMBL/GenBank/DDBJ whole genome shotgun (WGS) entry which is preliminary data.</text>
</comment>
<dbReference type="Proteomes" id="UP000018208">
    <property type="component" value="Unassembled WGS sequence"/>
</dbReference>
<dbReference type="GeneID" id="94295301"/>
<dbReference type="AlphaFoldDB" id="A0A9P8S244"/>
<evidence type="ECO:0000313" key="2">
    <source>
        <dbReference type="Proteomes" id="UP000018208"/>
    </source>
</evidence>
<name>A0A9P8S244_9EUKA</name>
<proteinExistence type="predicted"/>
<dbReference type="RefSeq" id="XP_067768697.1">
    <property type="nucleotide sequence ID" value="XM_067905215.1"/>
</dbReference>
<keyword evidence="2" id="KW-1185">Reference proteome</keyword>
<reference evidence="1 2" key="1">
    <citation type="journal article" date="2014" name="PLoS Genet.">
        <title>The Genome of Spironucleus salmonicida Highlights a Fish Pathogen Adapted to Fluctuating Environments.</title>
        <authorList>
            <person name="Xu F."/>
            <person name="Jerlstrom-Hultqvist J."/>
            <person name="Einarsson E."/>
            <person name="Astvaldsson A."/>
            <person name="Svard S.G."/>
            <person name="Andersson J.O."/>
        </authorList>
    </citation>
    <scope>NUCLEOTIDE SEQUENCE [LARGE SCALE GENOMIC DNA]</scope>
    <source>
        <strain evidence="1 2">ATCC 50377</strain>
    </source>
</reference>
<dbReference type="EMBL" id="AUWU02000001">
    <property type="protein sequence ID" value="KAH0577924.1"/>
    <property type="molecule type" value="Genomic_DNA"/>
</dbReference>
<sequence length="138" mass="15354">MNTPYTFSLLNNSREYSPFPENSFSVTLSLNIDECSDDYNSSEISQVSYIQDDVNKVLISNNEQSQTDDLLVITETIKEQSENSSSTSISTTSYTVKSFSVAQSAIDTQLVLKKAKTATLESFLDNGFLKGIANMYKK</sequence>